<dbReference type="Proteomes" id="UP001159641">
    <property type="component" value="Unassembled WGS sequence"/>
</dbReference>
<proteinExistence type="predicted"/>
<dbReference type="AlphaFoldDB" id="A0AB34HF26"/>
<accession>A0AB34HF26</accession>
<feature type="compositionally biased region" description="Gly residues" evidence="1">
    <location>
        <begin position="24"/>
        <end position="33"/>
    </location>
</feature>
<dbReference type="EMBL" id="JAIQCJ010001357">
    <property type="protein sequence ID" value="KAJ8790239.1"/>
    <property type="molecule type" value="Genomic_DNA"/>
</dbReference>
<name>A0AB34HF26_ESCRO</name>
<feature type="compositionally biased region" description="Gly residues" evidence="1">
    <location>
        <begin position="67"/>
        <end position="80"/>
    </location>
</feature>
<feature type="compositionally biased region" description="Low complexity" evidence="1">
    <location>
        <begin position="133"/>
        <end position="143"/>
    </location>
</feature>
<reference evidence="2 3" key="1">
    <citation type="submission" date="2022-11" db="EMBL/GenBank/DDBJ databases">
        <title>Whole genome sequence of Eschrichtius robustus ER-17-0199.</title>
        <authorList>
            <person name="Bruniche-Olsen A."/>
            <person name="Black A.N."/>
            <person name="Fields C.J."/>
            <person name="Walden K."/>
            <person name="Dewoody J.A."/>
        </authorList>
    </citation>
    <scope>NUCLEOTIDE SEQUENCE [LARGE SCALE GENOMIC DNA]</scope>
    <source>
        <strain evidence="2">ER-17-0199</strain>
        <tissue evidence="2">Blubber</tissue>
    </source>
</reference>
<evidence type="ECO:0000313" key="3">
    <source>
        <dbReference type="Proteomes" id="UP001159641"/>
    </source>
</evidence>
<protein>
    <submittedName>
        <fullName evidence="2">Uncharacterized protein</fullName>
    </submittedName>
</protein>
<comment type="caution">
    <text evidence="2">The sequence shown here is derived from an EMBL/GenBank/DDBJ whole genome shotgun (WGS) entry which is preliminary data.</text>
</comment>
<feature type="compositionally biased region" description="Basic and acidic residues" evidence="1">
    <location>
        <begin position="123"/>
        <end position="132"/>
    </location>
</feature>
<sequence length="143" mass="14661">MKLGGPIRVPNAPRSPLSPTREGPGLGQGCGTGARRGLRLLMIRGRGASWPEPGVRGREQSRWAGRKGAGSRRGGGGLGGARASRPRGSRLLPVESVTKGAAAQAATQPLAIFQPRSDAGRGGGERRSRESAARAGPAGRSRP</sequence>
<organism evidence="2 3">
    <name type="scientific">Eschrichtius robustus</name>
    <name type="common">California gray whale</name>
    <name type="synonym">Eschrichtius gibbosus</name>
    <dbReference type="NCBI Taxonomy" id="9764"/>
    <lineage>
        <taxon>Eukaryota</taxon>
        <taxon>Metazoa</taxon>
        <taxon>Chordata</taxon>
        <taxon>Craniata</taxon>
        <taxon>Vertebrata</taxon>
        <taxon>Euteleostomi</taxon>
        <taxon>Mammalia</taxon>
        <taxon>Eutheria</taxon>
        <taxon>Laurasiatheria</taxon>
        <taxon>Artiodactyla</taxon>
        <taxon>Whippomorpha</taxon>
        <taxon>Cetacea</taxon>
        <taxon>Mysticeti</taxon>
        <taxon>Eschrichtiidae</taxon>
        <taxon>Eschrichtius</taxon>
    </lineage>
</organism>
<evidence type="ECO:0000313" key="2">
    <source>
        <dbReference type="EMBL" id="KAJ8790239.1"/>
    </source>
</evidence>
<feature type="region of interest" description="Disordered" evidence="1">
    <location>
        <begin position="1"/>
        <end position="33"/>
    </location>
</feature>
<evidence type="ECO:0000256" key="1">
    <source>
        <dbReference type="SAM" id="MobiDB-lite"/>
    </source>
</evidence>
<keyword evidence="3" id="KW-1185">Reference proteome</keyword>
<feature type="region of interest" description="Disordered" evidence="1">
    <location>
        <begin position="45"/>
        <end position="143"/>
    </location>
</feature>
<gene>
    <name evidence="2" type="ORF">J1605_021316</name>
</gene>